<dbReference type="AlphaFoldDB" id="X1F3I6"/>
<feature type="non-terminal residue" evidence="1">
    <location>
        <position position="1"/>
    </location>
</feature>
<organism evidence="1">
    <name type="scientific">marine sediment metagenome</name>
    <dbReference type="NCBI Taxonomy" id="412755"/>
    <lineage>
        <taxon>unclassified sequences</taxon>
        <taxon>metagenomes</taxon>
        <taxon>ecological metagenomes</taxon>
    </lineage>
</organism>
<dbReference type="EMBL" id="BART01031531">
    <property type="protein sequence ID" value="GAH15373.1"/>
    <property type="molecule type" value="Genomic_DNA"/>
</dbReference>
<sequence length="254" mass="26480">AVLIAEDIIAGDVPENLDDLADVDAVQVNGNFIVADGANWVSESGATARTSLGLGIDDSPQFTRLGIGSVAGDLQTALFRETFTIRTGGRYGVFSDMISMPSGILTGDTVLRAGLLQSHWKTDIDGAGGDTFDAYMYGSESTVHTDNACTGNLLSAVGAWGRIRHRGSGDITTAIGVLSSIYNDDTTTELGGITSAYNFLARGITDKATDAIATRYGLYIEDITGGGNLTTQYGIYCPALAAAAGDNLFIKNIS</sequence>
<protein>
    <submittedName>
        <fullName evidence="1">Uncharacterized protein</fullName>
    </submittedName>
</protein>
<name>X1F3I6_9ZZZZ</name>
<reference evidence="1" key="1">
    <citation type="journal article" date="2014" name="Front. Microbiol.">
        <title>High frequency of phylogenetically diverse reductive dehalogenase-homologous genes in deep subseafloor sedimentary metagenomes.</title>
        <authorList>
            <person name="Kawai M."/>
            <person name="Futagami T."/>
            <person name="Toyoda A."/>
            <person name="Takaki Y."/>
            <person name="Nishi S."/>
            <person name="Hori S."/>
            <person name="Arai W."/>
            <person name="Tsubouchi T."/>
            <person name="Morono Y."/>
            <person name="Uchiyama I."/>
            <person name="Ito T."/>
            <person name="Fujiyama A."/>
            <person name="Inagaki F."/>
            <person name="Takami H."/>
        </authorList>
    </citation>
    <scope>NUCLEOTIDE SEQUENCE</scope>
    <source>
        <strain evidence="1">Expedition CK06-06</strain>
    </source>
</reference>
<feature type="non-terminal residue" evidence="1">
    <location>
        <position position="254"/>
    </location>
</feature>
<evidence type="ECO:0000313" key="1">
    <source>
        <dbReference type="EMBL" id="GAH15373.1"/>
    </source>
</evidence>
<accession>X1F3I6</accession>
<proteinExistence type="predicted"/>
<gene>
    <name evidence="1" type="ORF">S01H4_54751</name>
</gene>
<comment type="caution">
    <text evidence="1">The sequence shown here is derived from an EMBL/GenBank/DDBJ whole genome shotgun (WGS) entry which is preliminary data.</text>
</comment>